<gene>
    <name evidence="6" type="ORF">CBYS24578_00014301</name>
</gene>
<dbReference type="EMBL" id="CABFNO020001454">
    <property type="protein sequence ID" value="CAG9988899.1"/>
    <property type="molecule type" value="Genomic_DNA"/>
</dbReference>
<dbReference type="Proteomes" id="UP000754883">
    <property type="component" value="Unassembled WGS sequence"/>
</dbReference>
<dbReference type="Pfam" id="PF16884">
    <property type="entry name" value="ADH_N_2"/>
    <property type="match status" value="1"/>
</dbReference>
<dbReference type="PANTHER" id="PTHR43205:SF7">
    <property type="entry name" value="PROSTAGLANDIN REDUCTASE 1"/>
    <property type="match status" value="1"/>
</dbReference>
<dbReference type="SUPFAM" id="SSF50129">
    <property type="entry name" value="GroES-like"/>
    <property type="match status" value="1"/>
</dbReference>
<dbReference type="FunFam" id="3.40.50.720:FF:000121">
    <property type="entry name" value="Prostaglandin reductase 2"/>
    <property type="match status" value="1"/>
</dbReference>
<keyword evidence="2" id="KW-0560">Oxidoreductase</keyword>
<dbReference type="InterPro" id="IPR020843">
    <property type="entry name" value="ER"/>
</dbReference>
<evidence type="ECO:0000259" key="5">
    <source>
        <dbReference type="SMART" id="SM00829"/>
    </source>
</evidence>
<dbReference type="InterPro" id="IPR011032">
    <property type="entry name" value="GroES-like_sf"/>
</dbReference>
<evidence type="ECO:0000313" key="6">
    <source>
        <dbReference type="EMBL" id="CAG9988899.1"/>
    </source>
</evidence>
<comment type="pathway">
    <text evidence="1">Mycotoxin biosynthesis.</text>
</comment>
<evidence type="ECO:0000256" key="2">
    <source>
        <dbReference type="ARBA" id="ARBA00023002"/>
    </source>
</evidence>
<dbReference type="SMART" id="SM00829">
    <property type="entry name" value="PKS_ER"/>
    <property type="match status" value="1"/>
</dbReference>
<evidence type="ECO:0000256" key="3">
    <source>
        <dbReference type="ARBA" id="ARBA00069006"/>
    </source>
</evidence>
<dbReference type="InterPro" id="IPR045010">
    <property type="entry name" value="MDR_fam"/>
</dbReference>
<accession>A0A9N9UIH6</accession>
<organism evidence="6 7">
    <name type="scientific">Clonostachys byssicola</name>
    <dbReference type="NCBI Taxonomy" id="160290"/>
    <lineage>
        <taxon>Eukaryota</taxon>
        <taxon>Fungi</taxon>
        <taxon>Dikarya</taxon>
        <taxon>Ascomycota</taxon>
        <taxon>Pezizomycotina</taxon>
        <taxon>Sordariomycetes</taxon>
        <taxon>Hypocreomycetidae</taxon>
        <taxon>Hypocreales</taxon>
        <taxon>Bionectriaceae</taxon>
        <taxon>Clonostachys</taxon>
    </lineage>
</organism>
<dbReference type="SUPFAM" id="SSF51735">
    <property type="entry name" value="NAD(P)-binding Rossmann-fold domains"/>
    <property type="match status" value="1"/>
</dbReference>
<keyword evidence="7" id="KW-1185">Reference proteome</keyword>
<name>A0A9N9UIH6_9HYPO</name>
<dbReference type="Gene3D" id="3.40.50.720">
    <property type="entry name" value="NAD(P)-binding Rossmann-like Domain"/>
    <property type="match status" value="1"/>
</dbReference>
<feature type="domain" description="Enoyl reductase (ER)" evidence="5">
    <location>
        <begin position="50"/>
        <end position="347"/>
    </location>
</feature>
<proteinExistence type="predicted"/>
<dbReference type="InterPro" id="IPR036291">
    <property type="entry name" value="NAD(P)-bd_dom_sf"/>
</dbReference>
<reference evidence="7" key="1">
    <citation type="submission" date="2019-06" db="EMBL/GenBank/DDBJ databases">
        <authorList>
            <person name="Broberg M."/>
        </authorList>
    </citation>
    <scope>NUCLEOTIDE SEQUENCE [LARGE SCALE GENOMIC DNA]</scope>
</reference>
<dbReference type="GO" id="GO:0016628">
    <property type="term" value="F:oxidoreductase activity, acting on the CH-CH group of donors, NAD or NADP as acceptor"/>
    <property type="evidence" value="ECO:0007669"/>
    <property type="project" value="InterPro"/>
</dbReference>
<reference evidence="6 7" key="2">
    <citation type="submission" date="2021-10" db="EMBL/GenBank/DDBJ databases">
        <authorList>
            <person name="Piombo E."/>
        </authorList>
    </citation>
    <scope>NUCLEOTIDE SEQUENCE [LARGE SCALE GENOMIC DNA]</scope>
</reference>
<dbReference type="CDD" id="cd05288">
    <property type="entry name" value="PGDH"/>
    <property type="match status" value="1"/>
</dbReference>
<sequence>MVPNRALVFVQSSRGVPVPREHVIVKEVGTFDIDAPPPEGTITTQTLYASLDPSMRLRMTPPEDSKVFTPYQPGELITSTILMKVLRVDQSVKDVKEGDVLRAYKPIQEYHIISGQDDIGSLDYIRDTEGIDLKVFPGPLGSPGLAACAALNEIGKPKKGETILVSAASGAVGQTVGQLAKHYGLTVLGIVGSDEKVNLIKDLGFDGAINYKKGNLVQQLRGLAPNGVDIFYDNVGGEILEAAIELMRDHGRIVNCGAASQYNLPFDKQYGIRNLLPVVSKSLTLRGFSSTPGDWVFGYSAEHREKMRELIKSSEVKPILSVTKELGKRPGALVELFRGDKTGKAVLDFCVS</sequence>
<dbReference type="AlphaFoldDB" id="A0A9N9UIH6"/>
<evidence type="ECO:0000313" key="7">
    <source>
        <dbReference type="Proteomes" id="UP000754883"/>
    </source>
</evidence>
<dbReference type="InterPro" id="IPR013149">
    <property type="entry name" value="ADH-like_C"/>
</dbReference>
<evidence type="ECO:0000256" key="1">
    <source>
        <dbReference type="ARBA" id="ARBA00004685"/>
    </source>
</evidence>
<comment type="caution">
    <text evidence="6">The sequence shown here is derived from an EMBL/GenBank/DDBJ whole genome shotgun (WGS) entry which is preliminary data.</text>
</comment>
<evidence type="ECO:0000256" key="4">
    <source>
        <dbReference type="ARBA" id="ARBA00083301"/>
    </source>
</evidence>
<protein>
    <recommendedName>
        <fullName evidence="3">Dehydrogenase FUB6</fullName>
    </recommendedName>
    <alternativeName>
        <fullName evidence="4">Fusaric acid biosynthesis protein 6</fullName>
    </alternativeName>
</protein>
<dbReference type="Gene3D" id="3.90.180.10">
    <property type="entry name" value="Medium-chain alcohol dehydrogenases, catalytic domain"/>
    <property type="match status" value="1"/>
</dbReference>
<dbReference type="OrthoDB" id="809632at2759"/>
<dbReference type="InterPro" id="IPR041694">
    <property type="entry name" value="ADH_N_2"/>
</dbReference>
<dbReference type="Pfam" id="PF00107">
    <property type="entry name" value="ADH_zinc_N"/>
    <property type="match status" value="1"/>
</dbReference>
<dbReference type="PANTHER" id="PTHR43205">
    <property type="entry name" value="PROSTAGLANDIN REDUCTASE"/>
    <property type="match status" value="1"/>
</dbReference>